<accession>A9V7S0</accession>
<dbReference type="InParanoid" id="A9V7S0"/>
<name>A9V7S0_MONBE</name>
<proteinExistence type="predicted"/>
<feature type="compositionally biased region" description="Polar residues" evidence="1">
    <location>
        <begin position="1"/>
        <end position="14"/>
    </location>
</feature>
<reference evidence="2 3" key="1">
    <citation type="journal article" date="2008" name="Nature">
        <title>The genome of the choanoflagellate Monosiga brevicollis and the origin of metazoans.</title>
        <authorList>
            <consortium name="JGI Sequencing"/>
            <person name="King N."/>
            <person name="Westbrook M.J."/>
            <person name="Young S.L."/>
            <person name="Kuo A."/>
            <person name="Abedin M."/>
            <person name="Chapman J."/>
            <person name="Fairclough S."/>
            <person name="Hellsten U."/>
            <person name="Isogai Y."/>
            <person name="Letunic I."/>
            <person name="Marr M."/>
            <person name="Pincus D."/>
            <person name="Putnam N."/>
            <person name="Rokas A."/>
            <person name="Wright K.J."/>
            <person name="Zuzow R."/>
            <person name="Dirks W."/>
            <person name="Good M."/>
            <person name="Goodstein D."/>
            <person name="Lemons D."/>
            <person name="Li W."/>
            <person name="Lyons J.B."/>
            <person name="Morris A."/>
            <person name="Nichols S."/>
            <person name="Richter D.J."/>
            <person name="Salamov A."/>
            <person name="Bork P."/>
            <person name="Lim W.A."/>
            <person name="Manning G."/>
            <person name="Miller W.T."/>
            <person name="McGinnis W."/>
            <person name="Shapiro H."/>
            <person name="Tjian R."/>
            <person name="Grigoriev I.V."/>
            <person name="Rokhsar D."/>
        </authorList>
    </citation>
    <scope>NUCLEOTIDE SEQUENCE [LARGE SCALE GENOMIC DNA]</scope>
    <source>
        <strain evidence="3">MX1 / ATCC 50154</strain>
    </source>
</reference>
<feature type="region of interest" description="Disordered" evidence="1">
    <location>
        <begin position="1"/>
        <end position="95"/>
    </location>
</feature>
<keyword evidence="3" id="KW-1185">Reference proteome</keyword>
<dbReference type="GeneID" id="5894015"/>
<dbReference type="KEGG" id="mbr:MONBRDRAFT_10957"/>
<dbReference type="AlphaFoldDB" id="A9V7S0"/>
<dbReference type="RefSeq" id="XP_001748812.1">
    <property type="nucleotide sequence ID" value="XM_001748760.1"/>
</dbReference>
<gene>
    <name evidence="2" type="ORF">MONBRDRAFT_10957</name>
</gene>
<protein>
    <submittedName>
        <fullName evidence="2">Uncharacterized protein</fullName>
    </submittedName>
</protein>
<dbReference type="EMBL" id="CH991566">
    <property type="protein sequence ID" value="EDQ86422.1"/>
    <property type="molecule type" value="Genomic_DNA"/>
</dbReference>
<organism evidence="2 3">
    <name type="scientific">Monosiga brevicollis</name>
    <name type="common">Choanoflagellate</name>
    <dbReference type="NCBI Taxonomy" id="81824"/>
    <lineage>
        <taxon>Eukaryota</taxon>
        <taxon>Choanoflagellata</taxon>
        <taxon>Craspedida</taxon>
        <taxon>Salpingoecidae</taxon>
        <taxon>Monosiga</taxon>
    </lineage>
</organism>
<feature type="compositionally biased region" description="Basic and acidic residues" evidence="1">
    <location>
        <begin position="58"/>
        <end position="83"/>
    </location>
</feature>
<dbReference type="Proteomes" id="UP000001357">
    <property type="component" value="Unassembled WGS sequence"/>
</dbReference>
<evidence type="ECO:0000256" key="1">
    <source>
        <dbReference type="SAM" id="MobiDB-lite"/>
    </source>
</evidence>
<sequence length="124" mass="13356">MKGSKETSGLNWQAENGAWSQDMVRQAYAPSSPGAEGIEEAHACNENEPDDDGPNVEPLDKVGLEFHEQPELHQKLDQQRKPAADNSWSKGCAGRGKARVSLVAGSEEARAGSYVTNCRQMGTA</sequence>
<evidence type="ECO:0000313" key="2">
    <source>
        <dbReference type="EMBL" id="EDQ86422.1"/>
    </source>
</evidence>
<evidence type="ECO:0000313" key="3">
    <source>
        <dbReference type="Proteomes" id="UP000001357"/>
    </source>
</evidence>